<dbReference type="EMBL" id="JAIWQS010000007">
    <property type="protein sequence ID" value="KAJ8760145.1"/>
    <property type="molecule type" value="Genomic_DNA"/>
</dbReference>
<feature type="compositionally biased region" description="Basic and acidic residues" evidence="1">
    <location>
        <begin position="332"/>
        <end position="347"/>
    </location>
</feature>
<reference evidence="2 3" key="1">
    <citation type="submission" date="2021-09" db="EMBL/GenBank/DDBJ databases">
        <title>Genomic insights and catalytic innovation underlie evolution of tropane alkaloids biosynthesis.</title>
        <authorList>
            <person name="Wang Y.-J."/>
            <person name="Tian T."/>
            <person name="Huang J.-P."/>
            <person name="Huang S.-X."/>
        </authorList>
    </citation>
    <scope>NUCLEOTIDE SEQUENCE [LARGE SCALE GENOMIC DNA]</scope>
    <source>
        <strain evidence="2">KIB-2018</strain>
        <tissue evidence="2">Leaf</tissue>
    </source>
</reference>
<feature type="compositionally biased region" description="Basic and acidic residues" evidence="1">
    <location>
        <begin position="148"/>
        <end position="199"/>
    </location>
</feature>
<protein>
    <recommendedName>
        <fullName evidence="4">Arginine/serine-rich coiled-coil protein 2</fullName>
    </recommendedName>
</protein>
<evidence type="ECO:0000256" key="1">
    <source>
        <dbReference type="SAM" id="MobiDB-lite"/>
    </source>
</evidence>
<feature type="compositionally biased region" description="Basic and acidic residues" evidence="1">
    <location>
        <begin position="68"/>
        <end position="84"/>
    </location>
</feature>
<feature type="region of interest" description="Disordered" evidence="1">
    <location>
        <begin position="320"/>
        <end position="352"/>
    </location>
</feature>
<name>A0AAV8T1K4_9ROSI</name>
<evidence type="ECO:0000313" key="3">
    <source>
        <dbReference type="Proteomes" id="UP001159364"/>
    </source>
</evidence>
<dbReference type="PANTHER" id="PTHR22426">
    <property type="entry name" value="ARGININE_SERINE-RICH COILED-COIL PROTEIN 2"/>
    <property type="match status" value="1"/>
</dbReference>
<proteinExistence type="predicted"/>
<feature type="compositionally biased region" description="Basic and acidic residues" evidence="1">
    <location>
        <begin position="92"/>
        <end position="102"/>
    </location>
</feature>
<gene>
    <name evidence="2" type="ORF">K2173_011001</name>
</gene>
<evidence type="ECO:0000313" key="2">
    <source>
        <dbReference type="EMBL" id="KAJ8760145.1"/>
    </source>
</evidence>
<organism evidence="2 3">
    <name type="scientific">Erythroxylum novogranatense</name>
    <dbReference type="NCBI Taxonomy" id="1862640"/>
    <lineage>
        <taxon>Eukaryota</taxon>
        <taxon>Viridiplantae</taxon>
        <taxon>Streptophyta</taxon>
        <taxon>Embryophyta</taxon>
        <taxon>Tracheophyta</taxon>
        <taxon>Spermatophyta</taxon>
        <taxon>Magnoliopsida</taxon>
        <taxon>eudicotyledons</taxon>
        <taxon>Gunneridae</taxon>
        <taxon>Pentapetalae</taxon>
        <taxon>rosids</taxon>
        <taxon>fabids</taxon>
        <taxon>Malpighiales</taxon>
        <taxon>Erythroxylaceae</taxon>
        <taxon>Erythroxylum</taxon>
    </lineage>
</organism>
<evidence type="ECO:0008006" key="4">
    <source>
        <dbReference type="Google" id="ProtNLM"/>
    </source>
</evidence>
<accession>A0AAV8T1K4</accession>
<comment type="caution">
    <text evidence="2">The sequence shown here is derived from an EMBL/GenBank/DDBJ whole genome shotgun (WGS) entry which is preliminary data.</text>
</comment>
<feature type="region of interest" description="Disordered" evidence="1">
    <location>
        <begin position="1"/>
        <end position="302"/>
    </location>
</feature>
<dbReference type="Proteomes" id="UP001159364">
    <property type="component" value="Linkage Group LG07"/>
</dbReference>
<feature type="compositionally biased region" description="Basic and acidic residues" evidence="1">
    <location>
        <begin position="110"/>
        <end position="128"/>
    </location>
</feature>
<feature type="compositionally biased region" description="Basic and acidic residues" evidence="1">
    <location>
        <begin position="207"/>
        <end position="302"/>
    </location>
</feature>
<keyword evidence="3" id="KW-1185">Reference proteome</keyword>
<dbReference type="PANTHER" id="PTHR22426:SF2">
    <property type="entry name" value="ARGININE_SERINE-RICH COILED-COIL PROTEIN 2"/>
    <property type="match status" value="1"/>
</dbReference>
<sequence length="598" mass="68955">MEPNTQSLPPDDAEVKTTFRKPSGDVSTRNYRRHSPVHGSSSSDGSPKRQRSSSPLSLRGDLAGSPEYRQRRKDDERELDKEPSRNQFGRSGDSHRHSDRHSSRNSHGYSRHDDRSRYEKRVDDERRHYQSSSHSGRDSRGSTYPSRSESDYGRTRDYVRNADKYARDRYDTSGYRGKDREKESSYSERQKLKDKDISPDRGGSGKKHTDSISEEKDRDRHRWDRDIGDDKRDYYRSSRDQKSDRALYNEESRGYKNDSYGKDSNGHRSIESHKNDPKELHGQRERKTYEDCGTNKEKDRYNRATLAEDEIKIDFGHEQEPVVKKSKLSSSCKDDDYREDVANEKKSSSSTCPISANISEAADDLNAAKVAAMKAAELVNKNLTGAGFMSTEQKKKLLWGNKKSTTPEEQSGHRWETSMIGDRERQEKFNKLMSLRLPWYIWPIVGCERQCQGGSAIRRPSSSGEAKRTSDGFREAVHCWTPAQRWSHSWIGSLNGCLNCLLYCKTLCNDNMLYTCGQLWTCAISESCFLQESMLSLHSCDILAEFCQLQENELCPEPEMHLHAYLLVENENCDAWQTILPSYIILHVSFFHFSVVKR</sequence>
<dbReference type="AlphaFoldDB" id="A0AAV8T1K4"/>